<feature type="domain" description="DDH" evidence="1">
    <location>
        <begin position="3"/>
        <end position="107"/>
    </location>
</feature>
<dbReference type="Gene3D" id="3.90.1640.10">
    <property type="entry name" value="inorganic pyrophosphatase (n-terminal core)"/>
    <property type="match status" value="1"/>
</dbReference>
<dbReference type="InterPro" id="IPR052968">
    <property type="entry name" value="Nucleotide_metab_enz"/>
</dbReference>
<gene>
    <name evidence="3" type="ordered locus">Dacet_0302</name>
</gene>
<dbReference type="GO" id="GO:0003676">
    <property type="term" value="F:nucleic acid binding"/>
    <property type="evidence" value="ECO:0007669"/>
    <property type="project" value="InterPro"/>
</dbReference>
<dbReference type="InterPro" id="IPR003156">
    <property type="entry name" value="DHHA1_dom"/>
</dbReference>
<reference evidence="3 4" key="1">
    <citation type="journal article" date="2010" name="Stand. Genomic Sci.">
        <title>Complete genome sequence of Denitrovibrio acetiphilus type strain (N2460).</title>
        <authorList>
            <person name="Kiss H."/>
            <person name="Lang E."/>
            <person name="Lapidus A."/>
            <person name="Copeland A."/>
            <person name="Nolan M."/>
            <person name="Glavina Del Rio T."/>
            <person name="Chen F."/>
            <person name="Lucas S."/>
            <person name="Tice H."/>
            <person name="Cheng J.F."/>
            <person name="Han C."/>
            <person name="Goodwin L."/>
            <person name="Pitluck S."/>
            <person name="Liolios K."/>
            <person name="Pati A."/>
            <person name="Ivanova N."/>
            <person name="Mavromatis K."/>
            <person name="Chen A."/>
            <person name="Palaniappan K."/>
            <person name="Land M."/>
            <person name="Hauser L."/>
            <person name="Chang Y.J."/>
            <person name="Jeffries C.D."/>
            <person name="Detter J.C."/>
            <person name="Brettin T."/>
            <person name="Spring S."/>
            <person name="Rohde M."/>
            <person name="Goker M."/>
            <person name="Woyke T."/>
            <person name="Bristow J."/>
            <person name="Eisen J.A."/>
            <person name="Markowitz V."/>
            <person name="Hugenholtz P."/>
            <person name="Kyrpides N.C."/>
            <person name="Klenk H.P."/>
        </authorList>
    </citation>
    <scope>NUCLEOTIDE SEQUENCE [LARGE SCALE GENOMIC DNA]</scope>
    <source>
        <strain evidence="4">DSM 12809 / NBRC 114555 / N2460</strain>
    </source>
</reference>
<dbReference type="Pfam" id="PF02272">
    <property type="entry name" value="DHHA1"/>
    <property type="match status" value="1"/>
</dbReference>
<dbReference type="Gene3D" id="3.10.310.30">
    <property type="match status" value="1"/>
</dbReference>
<dbReference type="PANTHER" id="PTHR42146">
    <property type="entry name" value="3',5'-CYCLIC-NUCLEOTIDE PHOSPHODIESTERASE"/>
    <property type="match status" value="1"/>
</dbReference>
<evidence type="ECO:0000259" key="1">
    <source>
        <dbReference type="Pfam" id="PF01368"/>
    </source>
</evidence>
<dbReference type="HOGENOM" id="CLU_052014_0_0_0"/>
<dbReference type="OrthoDB" id="2035301at2"/>
<dbReference type="eggNOG" id="COG2404">
    <property type="taxonomic scope" value="Bacteria"/>
</dbReference>
<dbReference type="KEGG" id="dap:Dacet_0302"/>
<accession>D4H2P1</accession>
<feature type="domain" description="DHHA1" evidence="2">
    <location>
        <begin position="214"/>
        <end position="276"/>
    </location>
</feature>
<dbReference type="EMBL" id="CP001968">
    <property type="protein sequence ID" value="ADD67102.1"/>
    <property type="molecule type" value="Genomic_DNA"/>
</dbReference>
<proteinExistence type="predicted"/>
<evidence type="ECO:0000313" key="4">
    <source>
        <dbReference type="Proteomes" id="UP000002012"/>
    </source>
</evidence>
<dbReference type="Proteomes" id="UP000002012">
    <property type="component" value="Chromosome"/>
</dbReference>
<dbReference type="STRING" id="522772.Dacet_0302"/>
<sequence>MILHISHNDLDGVTCGVLTKRFLKDVDHTFCNYNEIDLILEEVSLRKYDQILITDMSPSKRGLKEILGEIEVLVIDHHETSDWLTELTPTVHDITKCATMLTYEWLEGQGIDVSEYKDLVECVNDYDMWHLKRKESLQMNMLFMKLGVERYLERFSRRGFNGFTEDEALIVELETERRDKYLYAAGKSIEMLKDAQGMDIALVYAEEYNSELGNYIIQEIGVDYVVLINMQRRKVSLRSRKDVDVRTIAEMNGGGGHKNAAGFSLDFEFNTMDFLKNAGILDES</sequence>
<organism evidence="3 4">
    <name type="scientific">Denitrovibrio acetiphilus (strain DSM 12809 / NBRC 114555 / N2460)</name>
    <dbReference type="NCBI Taxonomy" id="522772"/>
    <lineage>
        <taxon>Bacteria</taxon>
        <taxon>Pseudomonadati</taxon>
        <taxon>Deferribacterota</taxon>
        <taxon>Deferribacteres</taxon>
        <taxon>Deferribacterales</taxon>
        <taxon>Geovibrionaceae</taxon>
        <taxon>Denitrovibrio</taxon>
    </lineage>
</organism>
<dbReference type="Pfam" id="PF01368">
    <property type="entry name" value="DHH"/>
    <property type="match status" value="1"/>
</dbReference>
<protein>
    <submittedName>
        <fullName evidence="3">Phosphoesterase DHHA1</fullName>
    </submittedName>
</protein>
<dbReference type="InParanoid" id="D4H2P1"/>
<dbReference type="SUPFAM" id="SSF64182">
    <property type="entry name" value="DHH phosphoesterases"/>
    <property type="match status" value="1"/>
</dbReference>
<dbReference type="PaxDb" id="522772-Dacet_0302"/>
<dbReference type="InterPro" id="IPR001667">
    <property type="entry name" value="DDH_dom"/>
</dbReference>
<evidence type="ECO:0000259" key="2">
    <source>
        <dbReference type="Pfam" id="PF02272"/>
    </source>
</evidence>
<dbReference type="PANTHER" id="PTHR42146:SF1">
    <property type="entry name" value="OLIGORIBONUCLEASE NRNB"/>
    <property type="match status" value="1"/>
</dbReference>
<dbReference type="RefSeq" id="WP_013009647.1">
    <property type="nucleotide sequence ID" value="NC_013943.1"/>
</dbReference>
<evidence type="ECO:0000313" key="3">
    <source>
        <dbReference type="EMBL" id="ADD67102.1"/>
    </source>
</evidence>
<dbReference type="AlphaFoldDB" id="D4H2P1"/>
<dbReference type="InterPro" id="IPR038763">
    <property type="entry name" value="DHH_sf"/>
</dbReference>
<keyword evidence="4" id="KW-1185">Reference proteome</keyword>
<name>D4H2P1_DENA2</name>